<comment type="subcellular location">
    <subcellularLocation>
        <location evidence="1">Membrane</location>
        <topology evidence="1">Multi-pass membrane protein</topology>
    </subcellularLocation>
</comment>
<feature type="transmembrane region" description="Helical" evidence="6">
    <location>
        <begin position="392"/>
        <end position="412"/>
    </location>
</feature>
<name>A0A9W9G387_9EURO</name>
<keyword evidence="9" id="KW-1185">Reference proteome</keyword>
<keyword evidence="4 6" id="KW-0472">Membrane</keyword>
<feature type="transmembrane region" description="Helical" evidence="6">
    <location>
        <begin position="183"/>
        <end position="204"/>
    </location>
</feature>
<dbReference type="AlphaFoldDB" id="A0A9W9G387"/>
<dbReference type="RefSeq" id="XP_056479241.1">
    <property type="nucleotide sequence ID" value="XM_056614200.1"/>
</dbReference>
<dbReference type="InterPro" id="IPR011701">
    <property type="entry name" value="MFS"/>
</dbReference>
<accession>A0A9W9G387</accession>
<feature type="transmembrane region" description="Helical" evidence="6">
    <location>
        <begin position="455"/>
        <end position="475"/>
    </location>
</feature>
<dbReference type="EMBL" id="JAPQKI010000002">
    <property type="protein sequence ID" value="KAJ5111171.1"/>
    <property type="molecule type" value="Genomic_DNA"/>
</dbReference>
<organism evidence="8 9">
    <name type="scientific">Penicillium argentinense</name>
    <dbReference type="NCBI Taxonomy" id="1131581"/>
    <lineage>
        <taxon>Eukaryota</taxon>
        <taxon>Fungi</taxon>
        <taxon>Dikarya</taxon>
        <taxon>Ascomycota</taxon>
        <taxon>Pezizomycotina</taxon>
        <taxon>Eurotiomycetes</taxon>
        <taxon>Eurotiomycetidae</taxon>
        <taxon>Eurotiales</taxon>
        <taxon>Aspergillaceae</taxon>
        <taxon>Penicillium</taxon>
    </lineage>
</organism>
<feature type="transmembrane region" description="Helical" evidence="6">
    <location>
        <begin position="487"/>
        <end position="508"/>
    </location>
</feature>
<feature type="transmembrane region" description="Helical" evidence="6">
    <location>
        <begin position="99"/>
        <end position="116"/>
    </location>
</feature>
<keyword evidence="2 6" id="KW-0812">Transmembrane</keyword>
<dbReference type="InterPro" id="IPR036259">
    <property type="entry name" value="MFS_trans_sf"/>
</dbReference>
<feature type="transmembrane region" description="Helical" evidence="6">
    <location>
        <begin position="305"/>
        <end position="331"/>
    </location>
</feature>
<feature type="transmembrane region" description="Helical" evidence="6">
    <location>
        <begin position="210"/>
        <end position="232"/>
    </location>
</feature>
<feature type="transmembrane region" description="Helical" evidence="6">
    <location>
        <begin position="351"/>
        <end position="380"/>
    </location>
</feature>
<proteinExistence type="predicted"/>
<comment type="caution">
    <text evidence="8">The sequence shown here is derived from an EMBL/GenBank/DDBJ whole genome shotgun (WGS) entry which is preliminary data.</text>
</comment>
<evidence type="ECO:0000313" key="8">
    <source>
        <dbReference type="EMBL" id="KAJ5111171.1"/>
    </source>
</evidence>
<dbReference type="GO" id="GO:0022857">
    <property type="term" value="F:transmembrane transporter activity"/>
    <property type="evidence" value="ECO:0007669"/>
    <property type="project" value="InterPro"/>
</dbReference>
<gene>
    <name evidence="8" type="ORF">N7532_001706</name>
</gene>
<sequence length="533" mass="59267">MAPSDDQIDVPGTVYLVDTSHALTDASHARKQDIVLLPPPSQSLADPLNWSLTKKYWSLFLISMYACVFSFGENNWGASWTLISEETGVTLTNMNGGSAVNYLLLGFFNIIWIPSVMKFGRKIVYILSLLLLTGGSVWGKYYTGTAQYYIMLSIQGIGTAAYQALIQLTIFDMFFTHERGRMVAFYIFFQQLGSILGLILGGYISDGIGWRWSSPIVAMACGVLILLFIFTFDDSMFPRYRFNSLLSGNHSQDKSDPEKGPTVSDTTNVSLGEDIPPRTYLQKVALVHRFDDDKTTWFQYFRRPFYLFAFPNIVLAGIQFAFGCTAGIVSFNTISEIMTEAPYNWSAGSTGLIFLSALIGNFLGMGVGSLSDWVVLVLARRNKGYKEPEMRVWTYIFPLIFGAVGYFTYGWAATNGSHWMAIAVALCCLIAQQVSITSMATAYAMECFDGISGELVVVLAICSSTINFAISYSVQPFIEAAGFGWSFTFYGILAVLSVFMGIPMIIWGKSWRRKCKPRYMKFLAETGRVGQAP</sequence>
<dbReference type="SUPFAM" id="SSF103473">
    <property type="entry name" value="MFS general substrate transporter"/>
    <property type="match status" value="1"/>
</dbReference>
<keyword evidence="3 6" id="KW-1133">Transmembrane helix</keyword>
<dbReference type="GO" id="GO:0005886">
    <property type="term" value="C:plasma membrane"/>
    <property type="evidence" value="ECO:0007669"/>
    <property type="project" value="TreeGrafter"/>
</dbReference>
<feature type="transmembrane region" description="Helical" evidence="6">
    <location>
        <begin position="56"/>
        <end position="72"/>
    </location>
</feature>
<dbReference type="Gene3D" id="1.20.1250.20">
    <property type="entry name" value="MFS general substrate transporter like domains"/>
    <property type="match status" value="1"/>
</dbReference>
<evidence type="ECO:0000313" key="9">
    <source>
        <dbReference type="Proteomes" id="UP001149074"/>
    </source>
</evidence>
<feature type="domain" description="Major facilitator superfamily (MFS) profile" evidence="7">
    <location>
        <begin position="58"/>
        <end position="509"/>
    </location>
</feature>
<feature type="transmembrane region" description="Helical" evidence="6">
    <location>
        <begin position="123"/>
        <end position="142"/>
    </location>
</feature>
<dbReference type="InterPro" id="IPR020846">
    <property type="entry name" value="MFS_dom"/>
</dbReference>
<reference evidence="8" key="1">
    <citation type="submission" date="2022-11" db="EMBL/GenBank/DDBJ databases">
        <authorList>
            <person name="Petersen C."/>
        </authorList>
    </citation>
    <scope>NUCLEOTIDE SEQUENCE</scope>
    <source>
        <strain evidence="8">IBT 30761</strain>
    </source>
</reference>
<dbReference type="OrthoDB" id="5215911at2759"/>
<evidence type="ECO:0000256" key="3">
    <source>
        <dbReference type="ARBA" id="ARBA00022989"/>
    </source>
</evidence>
<dbReference type="Pfam" id="PF07690">
    <property type="entry name" value="MFS_1"/>
    <property type="match status" value="1"/>
</dbReference>
<feature type="transmembrane region" description="Helical" evidence="6">
    <location>
        <begin position="148"/>
        <end position="171"/>
    </location>
</feature>
<dbReference type="PANTHER" id="PTHR23502:SF178">
    <property type="entry name" value="TRANSPORTER, PUTATIVE (AFU_ORTHOLOGUE AFUA_2G02040)-RELATED"/>
    <property type="match status" value="1"/>
</dbReference>
<feature type="transmembrane region" description="Helical" evidence="6">
    <location>
        <begin position="418"/>
        <end position="443"/>
    </location>
</feature>
<feature type="region of interest" description="Disordered" evidence="5">
    <location>
        <begin position="249"/>
        <end position="269"/>
    </location>
</feature>
<evidence type="ECO:0000256" key="2">
    <source>
        <dbReference type="ARBA" id="ARBA00022692"/>
    </source>
</evidence>
<evidence type="ECO:0000256" key="4">
    <source>
        <dbReference type="ARBA" id="ARBA00023136"/>
    </source>
</evidence>
<dbReference type="Proteomes" id="UP001149074">
    <property type="component" value="Unassembled WGS sequence"/>
</dbReference>
<evidence type="ECO:0000259" key="7">
    <source>
        <dbReference type="PROSITE" id="PS50850"/>
    </source>
</evidence>
<evidence type="ECO:0000256" key="5">
    <source>
        <dbReference type="SAM" id="MobiDB-lite"/>
    </source>
</evidence>
<dbReference type="PANTHER" id="PTHR23502">
    <property type="entry name" value="MAJOR FACILITATOR SUPERFAMILY"/>
    <property type="match status" value="1"/>
</dbReference>
<evidence type="ECO:0000256" key="1">
    <source>
        <dbReference type="ARBA" id="ARBA00004141"/>
    </source>
</evidence>
<dbReference type="PROSITE" id="PS50850">
    <property type="entry name" value="MFS"/>
    <property type="match status" value="1"/>
</dbReference>
<reference evidence="8" key="2">
    <citation type="journal article" date="2023" name="IMA Fungus">
        <title>Comparative genomic study of the Penicillium genus elucidates a diverse pangenome and 15 lateral gene transfer events.</title>
        <authorList>
            <person name="Petersen C."/>
            <person name="Sorensen T."/>
            <person name="Nielsen M.R."/>
            <person name="Sondergaard T.E."/>
            <person name="Sorensen J.L."/>
            <person name="Fitzpatrick D.A."/>
            <person name="Frisvad J.C."/>
            <person name="Nielsen K.L."/>
        </authorList>
    </citation>
    <scope>NUCLEOTIDE SEQUENCE</scope>
    <source>
        <strain evidence="8">IBT 30761</strain>
    </source>
</reference>
<protein>
    <recommendedName>
        <fullName evidence="7">Major facilitator superfamily (MFS) profile domain-containing protein</fullName>
    </recommendedName>
</protein>
<dbReference type="GeneID" id="81353179"/>
<evidence type="ECO:0000256" key="6">
    <source>
        <dbReference type="SAM" id="Phobius"/>
    </source>
</evidence>